<proteinExistence type="inferred from homology"/>
<keyword evidence="6" id="KW-0694">RNA-binding</keyword>
<feature type="region of interest" description="Disordered" evidence="8">
    <location>
        <begin position="659"/>
        <end position="716"/>
    </location>
</feature>
<evidence type="ECO:0000256" key="8">
    <source>
        <dbReference type="SAM" id="MobiDB-lite"/>
    </source>
</evidence>
<dbReference type="InterPro" id="IPR022745">
    <property type="entry name" value="eIF4G1_eIF4E-bd"/>
</dbReference>
<evidence type="ECO:0000256" key="7">
    <source>
        <dbReference type="ARBA" id="ARBA00022917"/>
    </source>
</evidence>
<dbReference type="EMBL" id="RSCE01000002">
    <property type="protein sequence ID" value="RSH86903.1"/>
    <property type="molecule type" value="Genomic_DNA"/>
</dbReference>
<comment type="caution">
    <text evidence="10">The sequence shown here is derived from an EMBL/GenBank/DDBJ whole genome shotgun (WGS) entry which is preliminary data.</text>
</comment>
<evidence type="ECO:0000256" key="1">
    <source>
        <dbReference type="ARBA" id="ARBA00004496"/>
    </source>
</evidence>
<dbReference type="GO" id="GO:0003729">
    <property type="term" value="F:mRNA binding"/>
    <property type="evidence" value="ECO:0007669"/>
    <property type="project" value="TreeGrafter"/>
</dbReference>
<dbReference type="STRING" id="105984.A0A427Y733"/>
<dbReference type="GO" id="GO:0010494">
    <property type="term" value="C:cytoplasmic stress granule"/>
    <property type="evidence" value="ECO:0007669"/>
    <property type="project" value="UniProtKB-ARBA"/>
</dbReference>
<dbReference type="OrthoDB" id="514777at2759"/>
<feature type="compositionally biased region" description="Basic and acidic residues" evidence="8">
    <location>
        <begin position="514"/>
        <end position="587"/>
    </location>
</feature>
<dbReference type="SUPFAM" id="SSF48371">
    <property type="entry name" value="ARM repeat"/>
    <property type="match status" value="1"/>
</dbReference>
<dbReference type="RefSeq" id="XP_028479688.1">
    <property type="nucleotide sequence ID" value="XM_028620716.1"/>
</dbReference>
<feature type="compositionally biased region" description="Low complexity" evidence="8">
    <location>
        <begin position="765"/>
        <end position="775"/>
    </location>
</feature>
<evidence type="ECO:0000256" key="6">
    <source>
        <dbReference type="ARBA" id="ARBA00022884"/>
    </source>
</evidence>
<evidence type="ECO:0000313" key="11">
    <source>
        <dbReference type="Proteomes" id="UP000279236"/>
    </source>
</evidence>
<feature type="compositionally biased region" description="Low complexity" evidence="8">
    <location>
        <begin position="96"/>
        <end position="110"/>
    </location>
</feature>
<feature type="region of interest" description="Disordered" evidence="8">
    <location>
        <begin position="750"/>
        <end position="865"/>
    </location>
</feature>
<dbReference type="SMART" id="SM00543">
    <property type="entry name" value="MIF4G"/>
    <property type="match status" value="1"/>
</dbReference>
<keyword evidence="4" id="KW-0396">Initiation factor</keyword>
<keyword evidence="11" id="KW-1185">Reference proteome</keyword>
<dbReference type="Proteomes" id="UP000279236">
    <property type="component" value="Unassembled WGS sequence"/>
</dbReference>
<protein>
    <recommendedName>
        <fullName evidence="9">MIF4G domain-containing protein</fullName>
    </recommendedName>
</protein>
<feature type="compositionally biased region" description="Polar residues" evidence="8">
    <location>
        <begin position="800"/>
        <end position="810"/>
    </location>
</feature>
<dbReference type="GeneID" id="39589724"/>
<dbReference type="InterPro" id="IPR016024">
    <property type="entry name" value="ARM-type_fold"/>
</dbReference>
<keyword evidence="5" id="KW-0597">Phosphoprotein</keyword>
<evidence type="ECO:0000256" key="3">
    <source>
        <dbReference type="ARBA" id="ARBA00022490"/>
    </source>
</evidence>
<feature type="domain" description="MIF4G" evidence="9">
    <location>
        <begin position="894"/>
        <end position="1148"/>
    </location>
</feature>
<feature type="region of interest" description="Disordered" evidence="8">
    <location>
        <begin position="130"/>
        <end position="295"/>
    </location>
</feature>
<feature type="region of interest" description="Disordered" evidence="8">
    <location>
        <begin position="1"/>
        <end position="117"/>
    </location>
</feature>
<feature type="region of interest" description="Disordered" evidence="8">
    <location>
        <begin position="324"/>
        <end position="429"/>
    </location>
</feature>
<feature type="compositionally biased region" description="Low complexity" evidence="8">
    <location>
        <begin position="324"/>
        <end position="333"/>
    </location>
</feature>
<feature type="compositionally biased region" description="Low complexity" evidence="8">
    <location>
        <begin position="1330"/>
        <end position="1340"/>
    </location>
</feature>
<keyword evidence="3" id="KW-0963">Cytoplasm</keyword>
<dbReference type="Gene3D" id="1.25.40.180">
    <property type="match status" value="1"/>
</dbReference>
<feature type="compositionally biased region" description="Low complexity" evidence="8">
    <location>
        <begin position="669"/>
        <end position="690"/>
    </location>
</feature>
<feature type="region of interest" description="Disordered" evidence="8">
    <location>
        <begin position="514"/>
        <end position="636"/>
    </location>
</feature>
<evidence type="ECO:0000313" key="10">
    <source>
        <dbReference type="EMBL" id="RSH86903.1"/>
    </source>
</evidence>
<feature type="compositionally biased region" description="Acidic residues" evidence="8">
    <location>
        <begin position="1303"/>
        <end position="1329"/>
    </location>
</feature>
<feature type="region of interest" description="Disordered" evidence="8">
    <location>
        <begin position="1278"/>
        <end position="1340"/>
    </location>
</feature>
<comment type="similarity">
    <text evidence="2">Belongs to the eukaryotic initiation factor 4G family.</text>
</comment>
<keyword evidence="7" id="KW-0648">Protein biosynthesis</keyword>
<dbReference type="Pfam" id="PF02854">
    <property type="entry name" value="MIF4G"/>
    <property type="match status" value="1"/>
</dbReference>
<feature type="compositionally biased region" description="Polar residues" evidence="8">
    <location>
        <begin position="146"/>
        <end position="155"/>
    </location>
</feature>
<evidence type="ECO:0000256" key="2">
    <source>
        <dbReference type="ARBA" id="ARBA00005775"/>
    </source>
</evidence>
<dbReference type="PANTHER" id="PTHR23253:SF9">
    <property type="entry name" value="EUKARYOTIC TRANSLATION INITIATION FACTOR 4 GAMMA 2"/>
    <property type="match status" value="1"/>
</dbReference>
<name>A0A427Y733_9TREE</name>
<organism evidence="10 11">
    <name type="scientific">Apiotrichum porosum</name>
    <dbReference type="NCBI Taxonomy" id="105984"/>
    <lineage>
        <taxon>Eukaryota</taxon>
        <taxon>Fungi</taxon>
        <taxon>Dikarya</taxon>
        <taxon>Basidiomycota</taxon>
        <taxon>Agaricomycotina</taxon>
        <taxon>Tremellomycetes</taxon>
        <taxon>Trichosporonales</taxon>
        <taxon>Trichosporonaceae</taxon>
        <taxon>Apiotrichum</taxon>
    </lineage>
</organism>
<accession>A0A427Y733</accession>
<feature type="compositionally biased region" description="Basic and acidic residues" evidence="8">
    <location>
        <begin position="606"/>
        <end position="623"/>
    </location>
</feature>
<feature type="compositionally biased region" description="Low complexity" evidence="8">
    <location>
        <begin position="388"/>
        <end position="403"/>
    </location>
</feature>
<gene>
    <name evidence="10" type="ORF">EHS24_005181</name>
</gene>
<feature type="compositionally biased region" description="Polar residues" evidence="8">
    <location>
        <begin position="344"/>
        <end position="355"/>
    </location>
</feature>
<feature type="compositionally biased region" description="Polar residues" evidence="8">
    <location>
        <begin position="86"/>
        <end position="95"/>
    </location>
</feature>
<feature type="region of interest" description="Disordered" evidence="8">
    <location>
        <begin position="1166"/>
        <end position="1265"/>
    </location>
</feature>
<dbReference type="GO" id="GO:0016281">
    <property type="term" value="C:eukaryotic translation initiation factor 4F complex"/>
    <property type="evidence" value="ECO:0007669"/>
    <property type="project" value="TreeGrafter"/>
</dbReference>
<sequence length="1495" mass="157906">MSKASTPPSQQPNQAPSPNTSAWSRGPPAAASNTSSNVPSAVSTPPPPPNGASVNEPAGSTPVAIGGAAGSRKGSLMVGGNGDIVPTSNLAFGTVNSANPLLSSSPAAPSTTGGHLADAVKSFGSIDAETTATGASIIRPPRRTSGGANPTTPSGVPQKKLDVHSLFGGKPPSASPTPGAPMSPSQAPQVGSPVHDRRQSLPQAYPGANGLPNSAPHPYQQMAQPHLRPPQGAQGQPRSPVMGVAQPQFGGQVPPQQQGFRVPQPQMQGNQPAVRPGSSGPMGVPRPMMGAQPYMPHGQAPGYQMMYPPQGAYYYNPYDQQQYMQQQGWAPPQQHAPNMPMSPRSAQAQLGNQASPAPPNAPLPTSAGGSPMPTPPSRPQSLVGGHQSTPSNSSPMPTTPSRPLQAAGTPFTPQQMGTPTSQVGTPSLSAGAVAFTPRAKATIKISRPDGTSLNLAEAAAAAKGPSTSSSGVVTPDLAAAAEEVPKKKMPTLPVIVRLESEEQKKARLAEEEKLRKIKEQEAKEEEERKARVERRVKEEEERKAKEEEETKAKEVAETQAKEEAEVKAKEAAEVKAKEEAEAKKAEETPVAVEAPKAVDTPEAAEEEKSAETPVADKAEEARRALLTPTTQSAVASPLASPALAAAGLPAKPVAAALNGGAARRPTMESKSPSQASPAASTAPSALTTAKPIEDLTSVAYPESVKPQRTELNVNGEPGKFRYDRDFLLQFMEVCKDKPDTLPPLEEIGLEAESSSSGFGGRRGNRSSAPGSSRSGMGMGGIMGTGRSFTGPGAPGGMGSFNFSTSSMRGTTSEDRYRSSLAGGGARGSAPGMARTGSSGFGMDRRSNRGTNSQRGKPRMPVQPDPDVAPLAVSANAWVNARSAPNDDKSPVYIERKVKALLNKLTEEKFDSIAAQILEWANKSREETDGMTLKLVIKLVFEKSTDEAHWSAMYAKLCRLLLDRLDPAVSEVIDGKVVAGGSLFRKYLLGRCQADFEAGWKAREEAAASAAAKSEQDKERLAEIEAGKDKDNGGEVLMMSDEYYIAQKAKRRGLGLVQLIGELYKLEMLSKSVIRECLVRLLGNVENPDEEDLESTCKLLTTVGKQFEETSARPMDVVFERLLALTKNDLVSSRIRFMIMDVVDLRRNKWNSRKEVVPTTIAQIHQQAARENAEKAQAARESLSRGGSRAGHSRREGAAQPGEWQSVAAGPRPPQRPTDFSNIGRGVSSAGLPSAPTFGPSGVFARGKKGAAGATPPISRHSSTTNMSNMFGALVDAESGAAESADAPQRKKLQLAPRTKPIPTDDDEEGSDAEGDEDEDEDDDDGEAEAEAAPAAMTAEAAKAKIDMDVKELWGEKDAGGSRNPDDIVEYYRSLPAEHRGLLSEKLGEDVFRIAKYRDAEVVAKGWKKAVSEDVASVDDLKAGLAARMPTLDDDAIDFPQAYKAIAALIRSMSLAQEDIDALLEKVDVYGEPRITPKMKLEKALGQVDEEAAASA</sequence>
<feature type="compositionally biased region" description="Low complexity" evidence="8">
    <location>
        <begin position="588"/>
        <end position="598"/>
    </location>
</feature>
<dbReference type="GO" id="GO:0003743">
    <property type="term" value="F:translation initiation factor activity"/>
    <property type="evidence" value="ECO:0007669"/>
    <property type="project" value="UniProtKB-KW"/>
</dbReference>
<evidence type="ECO:0000256" key="5">
    <source>
        <dbReference type="ARBA" id="ARBA00022553"/>
    </source>
</evidence>
<dbReference type="InterPro" id="IPR003890">
    <property type="entry name" value="MIF4G-like_typ-3"/>
</dbReference>
<dbReference type="PANTHER" id="PTHR23253">
    <property type="entry name" value="EUKARYOTIC TRANSLATION INITIATION FACTOR 4 GAMMA"/>
    <property type="match status" value="1"/>
</dbReference>
<dbReference type="Pfam" id="PF12152">
    <property type="entry name" value="eIF_4G1"/>
    <property type="match status" value="1"/>
</dbReference>
<comment type="subcellular location">
    <subcellularLocation>
        <location evidence="1">Cytoplasm</location>
    </subcellularLocation>
</comment>
<feature type="compositionally biased region" description="Low complexity" evidence="8">
    <location>
        <begin position="246"/>
        <end position="268"/>
    </location>
</feature>
<dbReference type="FunFam" id="1.25.40.180:FF:000020">
    <property type="entry name" value="Eukaryotic translation initiation factor subunit"/>
    <property type="match status" value="1"/>
</dbReference>
<dbReference type="Gene3D" id="1.20.970.30">
    <property type="entry name" value="eIF4G, eIF4E-binding domain"/>
    <property type="match status" value="1"/>
</dbReference>
<dbReference type="InterPro" id="IPR036211">
    <property type="entry name" value="eIF4G_eIF4E-bd_sf"/>
</dbReference>
<evidence type="ECO:0000259" key="9">
    <source>
        <dbReference type="SMART" id="SM00543"/>
    </source>
</evidence>
<feature type="compositionally biased region" description="Polar residues" evidence="8">
    <location>
        <begin position="411"/>
        <end position="428"/>
    </location>
</feature>
<dbReference type="SUPFAM" id="SSF101489">
    <property type="entry name" value="Eukaryotic initiation factor 4f subunit eIF4g, eIF4e-binding domain"/>
    <property type="match status" value="1"/>
</dbReference>
<reference evidence="10 11" key="1">
    <citation type="submission" date="2018-11" db="EMBL/GenBank/DDBJ databases">
        <title>Genome sequence of Apiotrichum porosum DSM 27194.</title>
        <authorList>
            <person name="Aliyu H."/>
            <person name="Gorte O."/>
            <person name="Ochsenreither K."/>
        </authorList>
    </citation>
    <scope>NUCLEOTIDE SEQUENCE [LARGE SCALE GENOMIC DNA]</scope>
    <source>
        <strain evidence="10 11">DSM 27194</strain>
    </source>
</reference>
<evidence type="ECO:0000256" key="4">
    <source>
        <dbReference type="ARBA" id="ARBA00022540"/>
    </source>
</evidence>
<feature type="compositionally biased region" description="Low complexity" evidence="8">
    <location>
        <begin position="1"/>
        <end position="43"/>
    </location>
</feature>